<dbReference type="InterPro" id="IPR017850">
    <property type="entry name" value="Alkaline_phosphatase_core_sf"/>
</dbReference>
<dbReference type="RefSeq" id="WP_104808161.1">
    <property type="nucleotide sequence ID" value="NZ_MQUA01000004.1"/>
</dbReference>
<keyword evidence="3" id="KW-1185">Reference proteome</keyword>
<dbReference type="InterPro" id="IPR000917">
    <property type="entry name" value="Sulfatase_N"/>
</dbReference>
<sequence length="199" mass="22416">MDRLAKEGMLFTDHYSGSTVCAPSRAVLLTDLHSGRAFIRSNGNDLQLRKDPEDLTIGKYMQDAGYATAMIGKGSSGCDNTVGHINDKGFDYFYGYLGHGQAHSFFPKFLHRNKEQIDFPNNGGSQTWRGEVYSADLILDEALGYIEDKKEEPFFLMYASTLPHAQMWVPEKYKEGYKGQFEETPFTSKNQGKNILIMA</sequence>
<name>A0A2S7L222_9FLAO</name>
<dbReference type="EMBL" id="MQUA01000004">
    <property type="protein sequence ID" value="PQB08941.1"/>
    <property type="molecule type" value="Genomic_DNA"/>
</dbReference>
<evidence type="ECO:0000259" key="1">
    <source>
        <dbReference type="Pfam" id="PF00884"/>
    </source>
</evidence>
<dbReference type="AlphaFoldDB" id="A0A2S7L222"/>
<dbReference type="Gene3D" id="3.40.720.10">
    <property type="entry name" value="Alkaline Phosphatase, subunit A"/>
    <property type="match status" value="1"/>
</dbReference>
<evidence type="ECO:0000313" key="2">
    <source>
        <dbReference type="EMBL" id="PQB08941.1"/>
    </source>
</evidence>
<dbReference type="Proteomes" id="UP000239522">
    <property type="component" value="Unassembled WGS sequence"/>
</dbReference>
<dbReference type="PANTHER" id="PTHR43751:SF3">
    <property type="entry name" value="SULFATASE N-TERMINAL DOMAIN-CONTAINING PROTEIN"/>
    <property type="match status" value="1"/>
</dbReference>
<feature type="domain" description="Sulfatase N-terminal" evidence="1">
    <location>
        <begin position="2"/>
        <end position="184"/>
    </location>
</feature>
<dbReference type="PANTHER" id="PTHR43751">
    <property type="entry name" value="SULFATASE"/>
    <property type="match status" value="1"/>
</dbReference>
<dbReference type="InterPro" id="IPR052701">
    <property type="entry name" value="GAG_Ulvan_Degrading_Sulfatases"/>
</dbReference>
<dbReference type="Pfam" id="PF00884">
    <property type="entry name" value="Sulfatase"/>
    <property type="match status" value="1"/>
</dbReference>
<protein>
    <recommendedName>
        <fullName evidence="1">Sulfatase N-terminal domain-containing protein</fullName>
    </recommendedName>
</protein>
<accession>A0A2S7L222</accession>
<organism evidence="2 3">
    <name type="scientific">Polaribacter filamentus</name>
    <dbReference type="NCBI Taxonomy" id="53483"/>
    <lineage>
        <taxon>Bacteria</taxon>
        <taxon>Pseudomonadati</taxon>
        <taxon>Bacteroidota</taxon>
        <taxon>Flavobacteriia</taxon>
        <taxon>Flavobacteriales</taxon>
        <taxon>Flavobacteriaceae</taxon>
    </lineage>
</organism>
<proteinExistence type="predicted"/>
<dbReference type="OrthoDB" id="756520at2"/>
<dbReference type="SUPFAM" id="SSF53649">
    <property type="entry name" value="Alkaline phosphatase-like"/>
    <property type="match status" value="1"/>
</dbReference>
<reference evidence="2 3" key="1">
    <citation type="submission" date="2016-11" db="EMBL/GenBank/DDBJ databases">
        <title>Trade-off between light-utilization and light-protection in marine flavobacteria.</title>
        <authorList>
            <person name="Kumagai Y."/>
        </authorList>
    </citation>
    <scope>NUCLEOTIDE SEQUENCE [LARGE SCALE GENOMIC DNA]</scope>
    <source>
        <strain evidence="2 3">ATCC 700397</strain>
    </source>
</reference>
<gene>
    <name evidence="2" type="ORF">BST83_00875</name>
</gene>
<comment type="caution">
    <text evidence="2">The sequence shown here is derived from an EMBL/GenBank/DDBJ whole genome shotgun (WGS) entry which is preliminary data.</text>
</comment>
<evidence type="ECO:0000313" key="3">
    <source>
        <dbReference type="Proteomes" id="UP000239522"/>
    </source>
</evidence>